<keyword evidence="3" id="KW-1185">Reference proteome</keyword>
<dbReference type="WBParaSite" id="ACRNAN_scaffold4599.g18559.t1">
    <property type="protein sequence ID" value="ACRNAN_scaffold4599.g18559.t1"/>
    <property type="gene ID" value="ACRNAN_scaffold4599.g18559"/>
</dbReference>
<reference evidence="4" key="1">
    <citation type="submission" date="2022-11" db="UniProtKB">
        <authorList>
            <consortium name="WormBaseParasite"/>
        </authorList>
    </citation>
    <scope>IDENTIFICATION</scope>
</reference>
<dbReference type="PANTHER" id="PTHR21525:SF9">
    <property type="entry name" value="CHANNEL_COLICIN DOMAIN-CONTAINING PROTEIN"/>
    <property type="match status" value="1"/>
</dbReference>
<keyword evidence="1" id="KW-0175">Coiled coil</keyword>
<evidence type="ECO:0000256" key="1">
    <source>
        <dbReference type="SAM" id="Coils"/>
    </source>
</evidence>
<sequence length="314" mass="33721">MVDPKKANSTLNDDKKESFASKTTKQSLRVANETVKITKSRSAVGCRYVIDKPSRGSTVLRIKDIKYANPAKGQYGIPVVRIDKAGGKVPYNHININTNNPKLAGFSKNLIDPHIPISNGVIVVAEKIVKFQNFMQKTNKVMLPVAIVLDTARVVWAIKNDIKSNGNLRKPKETIKTVGSVAGGWGGGLAGAFAGGEAGVAIGTAIGTFFGSVGAIPGAAIGGIVGSITGSIAAGIGGSFAGEKIGKIISEKAFDGDQREYEALQEDENNIEDNIDEEEITIYQERLFLSMENLYEPKDDNIENSLYRFRAMTL</sequence>
<name>A0A914DX01_9BILA</name>
<protein>
    <submittedName>
        <fullName evidence="4">Uncharacterized protein</fullName>
    </submittedName>
</protein>
<accession>A0A914DX01</accession>
<feature type="region of interest" description="Disordered" evidence="2">
    <location>
        <begin position="1"/>
        <end position="25"/>
    </location>
</feature>
<proteinExistence type="predicted"/>
<organism evidence="3 4">
    <name type="scientific">Acrobeloides nanus</name>
    <dbReference type="NCBI Taxonomy" id="290746"/>
    <lineage>
        <taxon>Eukaryota</taxon>
        <taxon>Metazoa</taxon>
        <taxon>Ecdysozoa</taxon>
        <taxon>Nematoda</taxon>
        <taxon>Chromadorea</taxon>
        <taxon>Rhabditida</taxon>
        <taxon>Tylenchina</taxon>
        <taxon>Cephalobomorpha</taxon>
        <taxon>Cephaloboidea</taxon>
        <taxon>Cephalobidae</taxon>
        <taxon>Acrobeloides</taxon>
    </lineage>
</organism>
<dbReference type="PANTHER" id="PTHR21525">
    <property type="entry name" value="MOTILE SPERM PROTEIN"/>
    <property type="match status" value="1"/>
</dbReference>
<evidence type="ECO:0000256" key="2">
    <source>
        <dbReference type="SAM" id="MobiDB-lite"/>
    </source>
</evidence>
<feature type="compositionally biased region" description="Basic and acidic residues" evidence="2">
    <location>
        <begin position="1"/>
        <end position="19"/>
    </location>
</feature>
<dbReference type="AlphaFoldDB" id="A0A914DX01"/>
<evidence type="ECO:0000313" key="3">
    <source>
        <dbReference type="Proteomes" id="UP000887540"/>
    </source>
</evidence>
<evidence type="ECO:0000313" key="4">
    <source>
        <dbReference type="WBParaSite" id="ACRNAN_scaffold4599.g18559.t1"/>
    </source>
</evidence>
<dbReference type="Proteomes" id="UP000887540">
    <property type="component" value="Unplaced"/>
</dbReference>
<feature type="coiled-coil region" evidence="1">
    <location>
        <begin position="254"/>
        <end position="281"/>
    </location>
</feature>